<feature type="transmembrane region" description="Helical" evidence="2">
    <location>
        <begin position="182"/>
        <end position="199"/>
    </location>
</feature>
<dbReference type="InterPro" id="IPR000157">
    <property type="entry name" value="TIR_dom"/>
</dbReference>
<dbReference type="InterPro" id="IPR035897">
    <property type="entry name" value="Toll_tir_struct_dom_sf"/>
</dbReference>
<keyword evidence="2" id="KW-1133">Transmembrane helix</keyword>
<protein>
    <submittedName>
        <fullName evidence="4">TIR domain-containing protein</fullName>
    </submittedName>
    <submittedName>
        <fullName evidence="5">Toll/interleukin-1 receptor domain-containing protein</fullName>
    </submittedName>
</protein>
<dbReference type="Gene3D" id="3.40.50.10140">
    <property type="entry name" value="Toll/interleukin-1 receptor homology (TIR) domain"/>
    <property type="match status" value="1"/>
</dbReference>
<keyword evidence="5" id="KW-0675">Receptor</keyword>
<comment type="caution">
    <text evidence="4">The sequence shown here is derived from an EMBL/GenBank/DDBJ whole genome shotgun (WGS) entry which is preliminary data.</text>
</comment>
<dbReference type="Proteomes" id="UP000249115">
    <property type="component" value="Unassembled WGS sequence"/>
</dbReference>
<name>A0A2W7RAQ5_9BACT</name>
<dbReference type="EMBL" id="VORV01000013">
    <property type="protein sequence ID" value="TXD76280.1"/>
    <property type="molecule type" value="Genomic_DNA"/>
</dbReference>
<dbReference type="EMBL" id="QKZU01000014">
    <property type="protein sequence ID" value="PZX52777.1"/>
    <property type="molecule type" value="Genomic_DNA"/>
</dbReference>
<organism evidence="4 6">
    <name type="scientific">Algoriphagus ratkowskyi</name>
    <dbReference type="NCBI Taxonomy" id="57028"/>
    <lineage>
        <taxon>Bacteria</taxon>
        <taxon>Pseudomonadati</taxon>
        <taxon>Bacteroidota</taxon>
        <taxon>Cytophagia</taxon>
        <taxon>Cytophagales</taxon>
        <taxon>Cyclobacteriaceae</taxon>
        <taxon>Algoriphagus</taxon>
    </lineage>
</organism>
<keyword evidence="2" id="KW-0472">Membrane</keyword>
<accession>A0A2W7RAQ5</accession>
<dbReference type="PROSITE" id="PS50104">
    <property type="entry name" value="TIR"/>
    <property type="match status" value="1"/>
</dbReference>
<reference evidence="4 6" key="1">
    <citation type="submission" date="2018-06" db="EMBL/GenBank/DDBJ databases">
        <title>Genomic Encyclopedia of Archaeal and Bacterial Type Strains, Phase II (KMG-II): from individual species to whole genera.</title>
        <authorList>
            <person name="Goeker M."/>
        </authorList>
    </citation>
    <scope>NUCLEOTIDE SEQUENCE [LARGE SCALE GENOMIC DNA]</scope>
    <source>
        <strain evidence="4 6">DSM 22686</strain>
    </source>
</reference>
<evidence type="ECO:0000313" key="7">
    <source>
        <dbReference type="Proteomes" id="UP000321927"/>
    </source>
</evidence>
<evidence type="ECO:0000259" key="3">
    <source>
        <dbReference type="PROSITE" id="PS50104"/>
    </source>
</evidence>
<dbReference type="GO" id="GO:0007165">
    <property type="term" value="P:signal transduction"/>
    <property type="evidence" value="ECO:0007669"/>
    <property type="project" value="InterPro"/>
</dbReference>
<evidence type="ECO:0000313" key="5">
    <source>
        <dbReference type="EMBL" id="TXD76280.1"/>
    </source>
</evidence>
<dbReference type="AlphaFoldDB" id="A0A2W7RAQ5"/>
<dbReference type="SUPFAM" id="SSF52200">
    <property type="entry name" value="Toll/Interleukin receptor TIR domain"/>
    <property type="match status" value="1"/>
</dbReference>
<feature type="compositionally biased region" description="Polar residues" evidence="1">
    <location>
        <begin position="224"/>
        <end position="238"/>
    </location>
</feature>
<sequence>MQKNKIFISYRQSDTQSEASRLKENLEDIFGADRVFFDIETLEPGLNFAKAIEKTLFQSAVVLVLIGETWIDVKDEEGNLRLFKEDDWVRKEVAMALAMEGTRVIPILVKDAKKLSAAQLPENIKSLADFHWAELTIPRWKSDVEKLAHTLEKIIPPLKKETEKRKSKPLPPAQKSWWARNYLWVLGVFVVLMIIIISSDDFQKGYQEGKNGTRESYDDPIDNSDGQSGPNLNLSEPNTLRDENPTGTDIIENLPLENNPAPIQPSQTGFDYSGKWWLWENGVRMGYILIKQNGNFFNFDYYYFDQKVGEGTGEYDGEYLYSTLFTIFEAGSNYGFSFGSNDGGKNWYGQTYNDNLPANAELKRN</sequence>
<evidence type="ECO:0000313" key="6">
    <source>
        <dbReference type="Proteomes" id="UP000249115"/>
    </source>
</evidence>
<dbReference type="OrthoDB" id="574237at2"/>
<keyword evidence="7" id="KW-1185">Reference proteome</keyword>
<feature type="domain" description="TIR" evidence="3">
    <location>
        <begin position="2"/>
        <end position="186"/>
    </location>
</feature>
<reference evidence="5 7" key="2">
    <citation type="submission" date="2019-08" db="EMBL/GenBank/DDBJ databases">
        <title>Genome of Algoriphagus ratkowskyi IC026.</title>
        <authorList>
            <person name="Bowman J.P."/>
        </authorList>
    </citation>
    <scope>NUCLEOTIDE SEQUENCE [LARGE SCALE GENOMIC DNA]</scope>
    <source>
        <strain evidence="5 7">IC026</strain>
    </source>
</reference>
<dbReference type="Proteomes" id="UP000321927">
    <property type="component" value="Unassembled WGS sequence"/>
</dbReference>
<evidence type="ECO:0000256" key="1">
    <source>
        <dbReference type="SAM" id="MobiDB-lite"/>
    </source>
</evidence>
<gene>
    <name evidence="5" type="ORF">ESW18_17005</name>
    <name evidence="4" type="ORF">LV84_03387</name>
</gene>
<dbReference type="RefSeq" id="WP_086502654.1">
    <property type="nucleotide sequence ID" value="NZ_MSSV01000018.1"/>
</dbReference>
<keyword evidence="2" id="KW-0812">Transmembrane</keyword>
<evidence type="ECO:0000313" key="4">
    <source>
        <dbReference type="EMBL" id="PZX52777.1"/>
    </source>
</evidence>
<evidence type="ECO:0000256" key="2">
    <source>
        <dbReference type="SAM" id="Phobius"/>
    </source>
</evidence>
<proteinExistence type="predicted"/>
<feature type="region of interest" description="Disordered" evidence="1">
    <location>
        <begin position="208"/>
        <end position="264"/>
    </location>
</feature>
<dbReference type="Pfam" id="PF13676">
    <property type="entry name" value="TIR_2"/>
    <property type="match status" value="1"/>
</dbReference>